<name>A0ABV8UH52_9PROT</name>
<reference evidence="2" key="1">
    <citation type="journal article" date="2019" name="Int. J. Syst. Evol. Microbiol.">
        <title>The Global Catalogue of Microorganisms (GCM) 10K type strain sequencing project: providing services to taxonomists for standard genome sequencing and annotation.</title>
        <authorList>
            <consortium name="The Broad Institute Genomics Platform"/>
            <consortium name="The Broad Institute Genome Sequencing Center for Infectious Disease"/>
            <person name="Wu L."/>
            <person name="Ma J."/>
        </authorList>
    </citation>
    <scope>NUCLEOTIDE SEQUENCE [LARGE SCALE GENOMIC DNA]</scope>
    <source>
        <strain evidence="2">CECT 8472</strain>
    </source>
</reference>
<protein>
    <recommendedName>
        <fullName evidence="3">Serine/threonine protein phosphatase 1</fullName>
    </recommendedName>
</protein>
<dbReference type="Proteomes" id="UP001595799">
    <property type="component" value="Unassembled WGS sequence"/>
</dbReference>
<sequence length="273" mass="30364">MANNGGEMSSGQIFGELSNTQRVWAVASIHGEAERLVALHEALWPRAEPGDRLVYLGNMIGRGAACGETLDELLGFRTAFLTLEPSIEEQVVFLRGGQEEMWQKLLQLQFATDPRAVLEWMLQQGVGATLETYGFDPEEARRVAGSGTVGLTRWTQSLRSRIQSRPGHYEFMGSIRRAAYTEDHSLLFVHSGFDPSRPLETQRDSFWWSSNGFATLEEPYSSYRRVVRGFEKNHPGLVMEDYTLTLDGGCGFGGPLLAACLLPDGQVVDMLEV</sequence>
<evidence type="ECO:0000313" key="1">
    <source>
        <dbReference type="EMBL" id="MFC4349966.1"/>
    </source>
</evidence>
<dbReference type="InterPro" id="IPR029052">
    <property type="entry name" value="Metallo-depent_PP-like"/>
</dbReference>
<dbReference type="SUPFAM" id="SSF56300">
    <property type="entry name" value="Metallo-dependent phosphatases"/>
    <property type="match status" value="1"/>
</dbReference>
<dbReference type="RefSeq" id="WP_382419956.1">
    <property type="nucleotide sequence ID" value="NZ_JBHSCW010000001.1"/>
</dbReference>
<accession>A0ABV8UH52</accession>
<gene>
    <name evidence="1" type="ORF">ACFOW6_00265</name>
</gene>
<evidence type="ECO:0000313" key="2">
    <source>
        <dbReference type="Proteomes" id="UP001595799"/>
    </source>
</evidence>
<proteinExistence type="predicted"/>
<evidence type="ECO:0008006" key="3">
    <source>
        <dbReference type="Google" id="ProtNLM"/>
    </source>
</evidence>
<dbReference type="Gene3D" id="3.60.21.10">
    <property type="match status" value="1"/>
</dbReference>
<organism evidence="1 2">
    <name type="scientific">Fodinicurvata halophila</name>
    <dbReference type="NCBI Taxonomy" id="1419723"/>
    <lineage>
        <taxon>Bacteria</taxon>
        <taxon>Pseudomonadati</taxon>
        <taxon>Pseudomonadota</taxon>
        <taxon>Alphaproteobacteria</taxon>
        <taxon>Rhodospirillales</taxon>
        <taxon>Rhodovibrionaceae</taxon>
        <taxon>Fodinicurvata</taxon>
    </lineage>
</organism>
<dbReference type="EMBL" id="JBHSCW010000001">
    <property type="protein sequence ID" value="MFC4349966.1"/>
    <property type="molecule type" value="Genomic_DNA"/>
</dbReference>
<comment type="caution">
    <text evidence="1">The sequence shown here is derived from an EMBL/GenBank/DDBJ whole genome shotgun (WGS) entry which is preliminary data.</text>
</comment>
<keyword evidence="2" id="KW-1185">Reference proteome</keyword>